<dbReference type="PANTHER" id="PTHR31435:SF10">
    <property type="entry name" value="BSR4717 PROTEIN"/>
    <property type="match status" value="1"/>
</dbReference>
<reference evidence="2 3" key="1">
    <citation type="submission" date="2018-03" db="EMBL/GenBank/DDBJ databases">
        <title>Genomic Encyclopedia of Archaeal and Bacterial Type Strains, Phase II (KMG-II): from individual species to whole genera.</title>
        <authorList>
            <person name="Goeker M."/>
        </authorList>
    </citation>
    <scope>NUCLEOTIDE SEQUENCE [LARGE SCALE GENOMIC DNA]</scope>
    <source>
        <strain evidence="2 3">ATCC BAA-1496</strain>
    </source>
</reference>
<dbReference type="AlphaFoldDB" id="A0A2T0U7Y6"/>
<name>A0A2T0U7Y6_9MICO</name>
<feature type="domain" description="N-acetyltransferase" evidence="1">
    <location>
        <begin position="11"/>
        <end position="98"/>
    </location>
</feature>
<sequence length="107" mass="11804">MMTSMADVTVTNNTDENRYEARLGDELAGVAEYQLTDELIVFTHTEVEPKFEGKGIGSALAQFALDDVRDAGTRKVLPLCPFIKAWIGRHPDYIPLVYGAPESTAKD</sequence>
<evidence type="ECO:0000313" key="3">
    <source>
        <dbReference type="Proteomes" id="UP000237822"/>
    </source>
</evidence>
<evidence type="ECO:0000259" key="1">
    <source>
        <dbReference type="PROSITE" id="PS51729"/>
    </source>
</evidence>
<keyword evidence="3" id="KW-1185">Reference proteome</keyword>
<dbReference type="InterPro" id="IPR045057">
    <property type="entry name" value="Gcn5-rel_NAT"/>
</dbReference>
<dbReference type="Proteomes" id="UP000237822">
    <property type="component" value="Unassembled WGS sequence"/>
</dbReference>
<comment type="caution">
    <text evidence="2">The sequence shown here is derived from an EMBL/GenBank/DDBJ whole genome shotgun (WGS) entry which is preliminary data.</text>
</comment>
<gene>
    <name evidence="2" type="ORF">BCF74_12644</name>
</gene>
<dbReference type="PANTHER" id="PTHR31435">
    <property type="entry name" value="PROTEIN NATD1"/>
    <property type="match status" value="1"/>
</dbReference>
<protein>
    <recommendedName>
        <fullName evidence="1">N-acetyltransferase domain-containing protein</fullName>
    </recommendedName>
</protein>
<dbReference type="EMBL" id="PVTI01000026">
    <property type="protein sequence ID" value="PRY54030.1"/>
    <property type="molecule type" value="Genomic_DNA"/>
</dbReference>
<dbReference type="Gene3D" id="3.40.630.30">
    <property type="match status" value="1"/>
</dbReference>
<dbReference type="InterPro" id="IPR016181">
    <property type="entry name" value="Acyl_CoA_acyltransferase"/>
</dbReference>
<dbReference type="PROSITE" id="PS51729">
    <property type="entry name" value="GNAT_YJDJ"/>
    <property type="match status" value="1"/>
</dbReference>
<dbReference type="InterPro" id="IPR031165">
    <property type="entry name" value="GNAT_YJDJ"/>
</dbReference>
<evidence type="ECO:0000313" key="2">
    <source>
        <dbReference type="EMBL" id="PRY54030.1"/>
    </source>
</evidence>
<dbReference type="Pfam" id="PF14542">
    <property type="entry name" value="Acetyltransf_CG"/>
    <property type="match status" value="1"/>
</dbReference>
<dbReference type="SUPFAM" id="SSF55729">
    <property type="entry name" value="Acyl-CoA N-acyltransferases (Nat)"/>
    <property type="match status" value="1"/>
</dbReference>
<accession>A0A2T0U7Y6</accession>
<dbReference type="CDD" id="cd04301">
    <property type="entry name" value="NAT_SF"/>
    <property type="match status" value="1"/>
</dbReference>
<proteinExistence type="predicted"/>
<organism evidence="2 3">
    <name type="scientific">Knoellia remsis</name>
    <dbReference type="NCBI Taxonomy" id="407159"/>
    <lineage>
        <taxon>Bacteria</taxon>
        <taxon>Bacillati</taxon>
        <taxon>Actinomycetota</taxon>
        <taxon>Actinomycetes</taxon>
        <taxon>Micrococcales</taxon>
        <taxon>Intrasporangiaceae</taxon>
        <taxon>Knoellia</taxon>
    </lineage>
</organism>